<dbReference type="SUPFAM" id="SSF50978">
    <property type="entry name" value="WD40 repeat-like"/>
    <property type="match status" value="1"/>
</dbReference>
<keyword evidence="3" id="KW-0677">Repeat</keyword>
<name>A0A075B3S9_ROZAC</name>
<dbReference type="PANTHER" id="PTHR19855">
    <property type="entry name" value="WD40 REPEAT PROTEIN 12, 37"/>
    <property type="match status" value="1"/>
</dbReference>
<feature type="domain" description="NLE" evidence="5">
    <location>
        <begin position="5"/>
        <end position="67"/>
    </location>
</feature>
<evidence type="ECO:0000313" key="7">
    <source>
        <dbReference type="Proteomes" id="UP000030755"/>
    </source>
</evidence>
<organism evidence="6 7">
    <name type="scientific">Rozella allomycis (strain CSF55)</name>
    <dbReference type="NCBI Taxonomy" id="988480"/>
    <lineage>
        <taxon>Eukaryota</taxon>
        <taxon>Fungi</taxon>
        <taxon>Fungi incertae sedis</taxon>
        <taxon>Cryptomycota</taxon>
        <taxon>Cryptomycota incertae sedis</taxon>
        <taxon>Rozella</taxon>
    </lineage>
</organism>
<dbReference type="EMBL" id="KE560766">
    <property type="protein sequence ID" value="EPZ35722.1"/>
    <property type="molecule type" value="Genomic_DNA"/>
</dbReference>
<dbReference type="InterPro" id="IPR012972">
    <property type="entry name" value="NLE"/>
</dbReference>
<accession>A0A075B3S9</accession>
<dbReference type="SMART" id="SM00320">
    <property type="entry name" value="WD40"/>
    <property type="match status" value="5"/>
</dbReference>
<dbReference type="Pfam" id="PF08154">
    <property type="entry name" value="NLE"/>
    <property type="match status" value="1"/>
</dbReference>
<dbReference type="STRING" id="988480.A0A075B3S9"/>
<reference evidence="6 7" key="1">
    <citation type="journal article" date="2013" name="Curr. Biol.">
        <title>Shared signatures of parasitism and phylogenomics unite Cryptomycota and microsporidia.</title>
        <authorList>
            <person name="James T.Y."/>
            <person name="Pelin A."/>
            <person name="Bonen L."/>
            <person name="Ahrendt S."/>
            <person name="Sain D."/>
            <person name="Corradi N."/>
            <person name="Stajich J.E."/>
        </authorList>
    </citation>
    <scope>NUCLEOTIDE SEQUENCE [LARGE SCALE GENOMIC DNA]</scope>
    <source>
        <strain evidence="6 7">CSF55</strain>
    </source>
</reference>
<evidence type="ECO:0000259" key="5">
    <source>
        <dbReference type="Pfam" id="PF08154"/>
    </source>
</evidence>
<dbReference type="InterPro" id="IPR001680">
    <property type="entry name" value="WD40_rpt"/>
</dbReference>
<dbReference type="HOGENOM" id="CLU_000288_57_0_1"/>
<protein>
    <recommendedName>
        <fullName evidence="5">NLE domain-containing protein</fullName>
    </recommendedName>
</protein>
<comment type="subcellular location">
    <subcellularLocation>
        <location evidence="1">Nucleus</location>
    </subcellularLocation>
</comment>
<dbReference type="OMA" id="PHESWMA"/>
<evidence type="ECO:0000313" key="6">
    <source>
        <dbReference type="EMBL" id="EPZ35722.1"/>
    </source>
</evidence>
<dbReference type="InterPro" id="IPR015943">
    <property type="entry name" value="WD40/YVTN_repeat-like_dom_sf"/>
</dbReference>
<keyword evidence="4" id="KW-0539">Nucleus</keyword>
<evidence type="ECO:0000256" key="4">
    <source>
        <dbReference type="ARBA" id="ARBA00023242"/>
    </source>
</evidence>
<evidence type="ECO:0000256" key="3">
    <source>
        <dbReference type="ARBA" id="ARBA00022737"/>
    </source>
</evidence>
<dbReference type="AlphaFoldDB" id="A0A075B3S9"/>
<proteinExistence type="predicted"/>
<dbReference type="Pfam" id="PF00400">
    <property type="entry name" value="WD40"/>
    <property type="match status" value="4"/>
</dbReference>
<evidence type="ECO:0000256" key="1">
    <source>
        <dbReference type="ARBA" id="ARBA00004123"/>
    </source>
</evidence>
<dbReference type="GO" id="GO:0005634">
    <property type="term" value="C:nucleus"/>
    <property type="evidence" value="ECO:0007669"/>
    <property type="project" value="UniProtKB-SubCell"/>
</dbReference>
<dbReference type="OrthoDB" id="10251381at2759"/>
<gene>
    <name evidence="6" type="ORF">O9G_005166</name>
</gene>
<dbReference type="PANTHER" id="PTHR19855:SF11">
    <property type="entry name" value="RIBOSOME BIOGENESIS PROTEIN WDR12"/>
    <property type="match status" value="1"/>
</dbReference>
<dbReference type="Proteomes" id="UP000030755">
    <property type="component" value="Unassembled WGS sequence"/>
</dbReference>
<keyword evidence="2" id="KW-0853">WD repeat</keyword>
<evidence type="ECO:0000256" key="2">
    <source>
        <dbReference type="ARBA" id="ARBA00022574"/>
    </source>
</evidence>
<sequence length="359" mass="40628">MSPTVQVKFFTSFEEYQIPDTILVLPTNLKRLGLSEVVHHFLNLEQRIPFQFLINKEILSTSIQEYVEENNLSTENVLLIEYMPADTPPEEKDCILHDDWISALKVTEKYYITGCYDGQIYVWDKNNSLVAKEIVHKKPIKCIDVFDDGGSILIVSGSLDRTISVNRFSHGKIERVFVGIGHKNSIYSIASGCFDSTIGIWSVYDDSYNKDVITVEKKKVQAKSCVTFMEGHKDAVTQACDVAFLNIVQSPFEPHWLASGHADGIIRIWNPLDKESVLYKKLPSNSPMNFALAWKPDNQFVLCAGSYDGSVRTFDLRHPKECLFIVKSAAEDDKVFVCEFDGNDLLFGGEAKKLNIFSN</sequence>
<dbReference type="InterPro" id="IPR036322">
    <property type="entry name" value="WD40_repeat_dom_sf"/>
</dbReference>
<keyword evidence="7" id="KW-1185">Reference proteome</keyword>
<dbReference type="Gene3D" id="2.130.10.10">
    <property type="entry name" value="YVTN repeat-like/Quinoprotein amine dehydrogenase"/>
    <property type="match status" value="2"/>
</dbReference>